<dbReference type="EMBL" id="CAMAPF010000942">
    <property type="protein sequence ID" value="CAH9126527.1"/>
    <property type="molecule type" value="Genomic_DNA"/>
</dbReference>
<reference evidence="1" key="1">
    <citation type="submission" date="2022-07" db="EMBL/GenBank/DDBJ databases">
        <authorList>
            <person name="Macas J."/>
            <person name="Novak P."/>
            <person name="Neumann P."/>
        </authorList>
    </citation>
    <scope>NUCLEOTIDE SEQUENCE</scope>
</reference>
<evidence type="ECO:0008006" key="3">
    <source>
        <dbReference type="Google" id="ProtNLM"/>
    </source>
</evidence>
<keyword evidence="2" id="KW-1185">Reference proteome</keyword>
<dbReference type="AlphaFoldDB" id="A0AAV0ETG3"/>
<organism evidence="1 2">
    <name type="scientific">Cuscuta epithymum</name>
    <dbReference type="NCBI Taxonomy" id="186058"/>
    <lineage>
        <taxon>Eukaryota</taxon>
        <taxon>Viridiplantae</taxon>
        <taxon>Streptophyta</taxon>
        <taxon>Embryophyta</taxon>
        <taxon>Tracheophyta</taxon>
        <taxon>Spermatophyta</taxon>
        <taxon>Magnoliopsida</taxon>
        <taxon>eudicotyledons</taxon>
        <taxon>Gunneridae</taxon>
        <taxon>Pentapetalae</taxon>
        <taxon>asterids</taxon>
        <taxon>lamiids</taxon>
        <taxon>Solanales</taxon>
        <taxon>Convolvulaceae</taxon>
        <taxon>Cuscuteae</taxon>
        <taxon>Cuscuta</taxon>
        <taxon>Cuscuta subgen. Cuscuta</taxon>
    </lineage>
</organism>
<dbReference type="NCBIfam" id="TIGR01615">
    <property type="entry name" value="A_thal_3542"/>
    <property type="match status" value="1"/>
</dbReference>
<dbReference type="Pfam" id="PF04720">
    <property type="entry name" value="PDDEXK_6"/>
    <property type="match status" value="1"/>
</dbReference>
<dbReference type="InterPro" id="IPR006502">
    <property type="entry name" value="PDDEXK-like"/>
</dbReference>
<accession>A0AAV0ETG3</accession>
<dbReference type="PANTHER" id="PTHR31579">
    <property type="entry name" value="OS03G0796600 PROTEIN"/>
    <property type="match status" value="1"/>
</dbReference>
<sequence>MDCGVCASPGDPWLKLAGRGGASGGDVGGLAPVADGFSHDSENDLAAMVRDFLENGSLGADSRSSSDSDSTFSDLAHLADKLSYIKKAVDQYESKLLSIVSSLLTSMKETDLHAVKPGPCNSSCIKYSLVKLLRLLGYDSGVCSSKWLGNGKVPAGDHEYIDVIKYDEAGGSERLIIDIDFRSHFEIARAVQSYDRILSSLPIVYVGPVPKLKQFLEVMVEAAKSSLKQNSMPIPPWRSYAYLQAKWGSSPYQRKFVPEDPQVVVTQTACVCRHGQCFLHLKQLKSALQAEIEVKRLFRPMNGDKRARKKRELVGGSYHVNKNFDF</sequence>
<protein>
    <recommendedName>
        <fullName evidence="3">Plant-specific domain TIGR01615 family protein</fullName>
    </recommendedName>
</protein>
<comment type="caution">
    <text evidence="1">The sequence shown here is derived from an EMBL/GenBank/DDBJ whole genome shotgun (WGS) entry which is preliminary data.</text>
</comment>
<dbReference type="PANTHER" id="PTHR31579:SF39">
    <property type="entry name" value="OS01G0973600 PROTEIN"/>
    <property type="match status" value="1"/>
</dbReference>
<dbReference type="Proteomes" id="UP001152523">
    <property type="component" value="Unassembled WGS sequence"/>
</dbReference>
<proteinExistence type="predicted"/>
<evidence type="ECO:0000313" key="2">
    <source>
        <dbReference type="Proteomes" id="UP001152523"/>
    </source>
</evidence>
<name>A0AAV0ETG3_9ASTE</name>
<evidence type="ECO:0000313" key="1">
    <source>
        <dbReference type="EMBL" id="CAH9126527.1"/>
    </source>
</evidence>
<gene>
    <name evidence="1" type="ORF">CEPIT_LOCUS27601</name>
</gene>